<dbReference type="Pfam" id="PF12854">
    <property type="entry name" value="PPR_1"/>
    <property type="match status" value="1"/>
</dbReference>
<feature type="domain" description="GFO/IDH/MocA-like oxidoreductase" evidence="7">
    <location>
        <begin position="142"/>
        <end position="263"/>
    </location>
</feature>
<dbReference type="OrthoDB" id="1143154at2759"/>
<feature type="repeat" description="PPR" evidence="4">
    <location>
        <begin position="594"/>
        <end position="624"/>
    </location>
</feature>
<dbReference type="AlphaFoldDB" id="A0A8K0H201"/>
<dbReference type="InterPro" id="IPR046848">
    <property type="entry name" value="E_motif"/>
</dbReference>
<dbReference type="FunFam" id="1.25.40.10:FF:000366">
    <property type="entry name" value="Pentatricopeptide (PPR) repeat-containing protein"/>
    <property type="match status" value="1"/>
</dbReference>
<evidence type="ECO:0000256" key="2">
    <source>
        <dbReference type="ARBA" id="ARBA00010928"/>
    </source>
</evidence>
<feature type="repeat" description="PPR" evidence="4">
    <location>
        <begin position="423"/>
        <end position="457"/>
    </location>
</feature>
<dbReference type="PROSITE" id="PS51375">
    <property type="entry name" value="PPR"/>
    <property type="match status" value="5"/>
</dbReference>
<dbReference type="InterPro" id="IPR011990">
    <property type="entry name" value="TPR-like_helical_dom_sf"/>
</dbReference>
<dbReference type="Pfam" id="PF22725">
    <property type="entry name" value="GFO_IDH_MocA_C3"/>
    <property type="match status" value="1"/>
</dbReference>
<dbReference type="Pfam" id="PF14432">
    <property type="entry name" value="DYW_deaminase"/>
    <property type="match status" value="1"/>
</dbReference>
<evidence type="ECO:0000313" key="8">
    <source>
        <dbReference type="EMBL" id="KAF3444266.1"/>
    </source>
</evidence>
<feature type="repeat" description="PPR" evidence="4">
    <location>
        <begin position="625"/>
        <end position="659"/>
    </location>
</feature>
<comment type="similarity">
    <text evidence="1">Belongs to the PPR family. PCMP-H subfamily.</text>
</comment>
<accession>A0A8K0H201</accession>
<dbReference type="InterPro" id="IPR046960">
    <property type="entry name" value="PPR_At4g14850-like_plant"/>
</dbReference>
<dbReference type="FunFam" id="1.25.40.10:FF:000987">
    <property type="entry name" value="Pentatricopeptide repeat-containing protein At3g14330"/>
    <property type="match status" value="1"/>
</dbReference>
<organism evidence="8 9">
    <name type="scientific">Rhamnella rubrinervis</name>
    <dbReference type="NCBI Taxonomy" id="2594499"/>
    <lineage>
        <taxon>Eukaryota</taxon>
        <taxon>Viridiplantae</taxon>
        <taxon>Streptophyta</taxon>
        <taxon>Embryophyta</taxon>
        <taxon>Tracheophyta</taxon>
        <taxon>Spermatophyta</taxon>
        <taxon>Magnoliopsida</taxon>
        <taxon>eudicotyledons</taxon>
        <taxon>Gunneridae</taxon>
        <taxon>Pentapetalae</taxon>
        <taxon>rosids</taxon>
        <taxon>fabids</taxon>
        <taxon>Rosales</taxon>
        <taxon>Rhamnaceae</taxon>
        <taxon>rhamnoid group</taxon>
        <taxon>Rhamneae</taxon>
        <taxon>Rhamnella</taxon>
    </lineage>
</organism>
<evidence type="ECO:0000259" key="6">
    <source>
        <dbReference type="Pfam" id="PF14432"/>
    </source>
</evidence>
<dbReference type="Pfam" id="PF13041">
    <property type="entry name" value="PPR_2"/>
    <property type="match status" value="1"/>
</dbReference>
<dbReference type="EMBL" id="VOIH02000006">
    <property type="protein sequence ID" value="KAF3444266.1"/>
    <property type="molecule type" value="Genomic_DNA"/>
</dbReference>
<dbReference type="FunFam" id="1.25.40.10:FF:000144">
    <property type="entry name" value="Pentatricopeptide repeat-containing protein, mitochondrial"/>
    <property type="match status" value="1"/>
</dbReference>
<comment type="similarity">
    <text evidence="2">Belongs to the Gfo/Idh/MocA family.</text>
</comment>
<dbReference type="SUPFAM" id="SSF55347">
    <property type="entry name" value="Glyceraldehyde-3-phosphate dehydrogenase-like, C-terminal domain"/>
    <property type="match status" value="1"/>
</dbReference>
<name>A0A8K0H201_9ROSA</name>
<dbReference type="Pfam" id="PF20431">
    <property type="entry name" value="E_motif"/>
    <property type="match status" value="1"/>
</dbReference>
<dbReference type="GO" id="GO:0008270">
    <property type="term" value="F:zinc ion binding"/>
    <property type="evidence" value="ECO:0007669"/>
    <property type="project" value="InterPro"/>
</dbReference>
<dbReference type="InterPro" id="IPR000683">
    <property type="entry name" value="Gfo/Idh/MocA-like_OxRdtase_N"/>
</dbReference>
<dbReference type="Gene3D" id="3.30.360.10">
    <property type="entry name" value="Dihydrodipicolinate Reductase, domain 2"/>
    <property type="match status" value="1"/>
</dbReference>
<sequence>MAETPTKAIRFGIIGCAQIARKVIRAINLAPRATLCAIGSRSIEKAQKFAILCGLSETLVKVYGSYDQVLDDPCVDVVYVPLPTSLHLQWAILAAQKKKHLLLEKPTALDVAELDQILEACKSNGVQFMDGSMWLHHPRTTKMKDLISDSTHFGQINFIHSTSTASVTAEFFESNIRVRPDLDSLGAVGALGWYCIGAALWAKDFQVPSLITSSPDVTKNSAGVTLSCTASLNWDDKTVATIHCSFLSGTTMDLAVCGTNGTVHLNDLAIPFREDSAAFEFVSGAKFTQLHIGWTAKPEELRVDSKLPQEVLMVEELAGLVEGIKKNGHSPDGKWPEISRKTQLVLDAVKKSIDLGCVPVKLRSFLHGQRLYLQLLLHRSRGNLSLLNNPALKSKLITLFSICGRIDDACGVFEDGLEDEHVPESVWVAMAIGYSRNGYPERALLLYCDMLRRFIRPGNFVFSTALKASADLFDFRFGRAVHAQIVKSNEEPDQVVNNALLRLYVECGCSDEVLKLFEGMPERNVVSWNTLIAGFVEKDKLFDCFYTFRRMQGEGMGFSWVTLTTILPACGRVTALHSGKEIHALIVKSANRPDVFVLNSLMDMYAKCGAIDYCKRVFCKMQSKDLTSWNTMLTGYAVNGYMEEAMELFEKMVESGIKPDGITFIALLSGCSHAGLTDEGHRFFRKMKLDYGLSPTVEHYACLVDILGRAGRIKEALEVVENMPMKPSNSIWGSLLNSCRLHGNVSLGELIAEQLFELEPDNPGNYIMLSNIYANAEMWGSVNMVREMMEKKGIKKDAGCSWIQIKNRIHTFVAGGGFELCNSPEFKKVWSELMEAMQDNGYITDTSVVLHDVNEEVKALWVCGHSERLATTFALIHTAAKMPVRITKNLRVCVDCHSWLKHVSSITGRVIVLRDTNRFHHFKEGACSCNDYW</sequence>
<dbReference type="Gene3D" id="3.40.50.720">
    <property type="entry name" value="NAD(P)-binding Rossmann-like Domain"/>
    <property type="match status" value="1"/>
</dbReference>
<dbReference type="GO" id="GO:0003729">
    <property type="term" value="F:mRNA binding"/>
    <property type="evidence" value="ECO:0007669"/>
    <property type="project" value="UniProtKB-ARBA"/>
</dbReference>
<dbReference type="SUPFAM" id="SSF51735">
    <property type="entry name" value="NAD(P)-binding Rossmann-fold domains"/>
    <property type="match status" value="1"/>
</dbReference>
<protein>
    <recommendedName>
        <fullName evidence="10">Pentatricopeptide repeat-containing protein</fullName>
    </recommendedName>
</protein>
<proteinExistence type="inferred from homology"/>
<dbReference type="GO" id="GO:0009451">
    <property type="term" value="P:RNA modification"/>
    <property type="evidence" value="ECO:0007669"/>
    <property type="project" value="InterPro"/>
</dbReference>
<evidence type="ECO:0000259" key="5">
    <source>
        <dbReference type="Pfam" id="PF01408"/>
    </source>
</evidence>
<evidence type="ECO:0000313" key="9">
    <source>
        <dbReference type="Proteomes" id="UP000796880"/>
    </source>
</evidence>
<dbReference type="GO" id="GO:0000166">
    <property type="term" value="F:nucleotide binding"/>
    <property type="evidence" value="ECO:0007669"/>
    <property type="project" value="InterPro"/>
</dbReference>
<keyword evidence="3" id="KW-0677">Repeat</keyword>
<dbReference type="InterPro" id="IPR036291">
    <property type="entry name" value="NAD(P)-bd_dom_sf"/>
</dbReference>
<evidence type="ECO:0000256" key="4">
    <source>
        <dbReference type="PROSITE-ProRule" id="PRU00708"/>
    </source>
</evidence>
<dbReference type="NCBIfam" id="TIGR00756">
    <property type="entry name" value="PPR"/>
    <property type="match status" value="3"/>
</dbReference>
<dbReference type="InterPro" id="IPR032867">
    <property type="entry name" value="DYW_dom"/>
</dbReference>
<keyword evidence="9" id="KW-1185">Reference proteome</keyword>
<comment type="caution">
    <text evidence="8">The sequence shown here is derived from an EMBL/GenBank/DDBJ whole genome shotgun (WGS) entry which is preliminary data.</text>
</comment>
<feature type="domain" description="Gfo/Idh/MocA-like oxidoreductase N-terminal" evidence="5">
    <location>
        <begin position="9"/>
        <end position="129"/>
    </location>
</feature>
<evidence type="ECO:0000256" key="3">
    <source>
        <dbReference type="ARBA" id="ARBA00022737"/>
    </source>
</evidence>
<dbReference type="Proteomes" id="UP000796880">
    <property type="component" value="Unassembled WGS sequence"/>
</dbReference>
<feature type="repeat" description="PPR" evidence="4">
    <location>
        <begin position="660"/>
        <end position="695"/>
    </location>
</feature>
<dbReference type="SUPFAM" id="SSF48452">
    <property type="entry name" value="TPR-like"/>
    <property type="match status" value="1"/>
</dbReference>
<gene>
    <name evidence="8" type="ORF">FNV43_RR13956</name>
</gene>
<dbReference type="Gene3D" id="1.25.40.10">
    <property type="entry name" value="Tetratricopeptide repeat domain"/>
    <property type="match status" value="4"/>
</dbReference>
<evidence type="ECO:0000256" key="1">
    <source>
        <dbReference type="ARBA" id="ARBA00006643"/>
    </source>
</evidence>
<reference evidence="8" key="1">
    <citation type="submission" date="2020-03" db="EMBL/GenBank/DDBJ databases">
        <title>A high-quality chromosome-level genome assembly of a woody plant with both climbing and erect habits, Rhamnella rubrinervis.</title>
        <authorList>
            <person name="Lu Z."/>
            <person name="Yang Y."/>
            <person name="Zhu X."/>
            <person name="Sun Y."/>
        </authorList>
    </citation>
    <scope>NUCLEOTIDE SEQUENCE</scope>
    <source>
        <strain evidence="8">BYM</strain>
        <tissue evidence="8">Leaf</tissue>
    </source>
</reference>
<dbReference type="Pfam" id="PF01408">
    <property type="entry name" value="GFO_IDH_MocA"/>
    <property type="match status" value="1"/>
</dbReference>
<evidence type="ECO:0000259" key="7">
    <source>
        <dbReference type="Pfam" id="PF22725"/>
    </source>
</evidence>
<dbReference type="InterPro" id="IPR002885">
    <property type="entry name" value="PPR_rpt"/>
</dbReference>
<feature type="domain" description="DYW" evidence="6">
    <location>
        <begin position="841"/>
        <end position="933"/>
    </location>
</feature>
<feature type="repeat" description="PPR" evidence="4">
    <location>
        <begin position="493"/>
        <end position="527"/>
    </location>
</feature>
<evidence type="ECO:0008006" key="10">
    <source>
        <dbReference type="Google" id="ProtNLM"/>
    </source>
</evidence>
<dbReference type="Pfam" id="PF01535">
    <property type="entry name" value="PPR"/>
    <property type="match status" value="3"/>
</dbReference>
<dbReference type="InterPro" id="IPR055170">
    <property type="entry name" value="GFO_IDH_MocA-like_dom"/>
</dbReference>
<dbReference type="PANTHER" id="PTHR47926">
    <property type="entry name" value="PENTATRICOPEPTIDE REPEAT-CONTAINING PROTEIN"/>
    <property type="match status" value="1"/>
</dbReference>